<dbReference type="RefSeq" id="WP_113954303.1">
    <property type="nucleotide sequence ID" value="NZ_QNRT01000002.1"/>
</dbReference>
<reference evidence="4 5" key="1">
    <citation type="submission" date="2018-06" db="EMBL/GenBank/DDBJ databases">
        <title>Genomic Encyclopedia of Type Strains, Phase IV (KMG-IV): sequencing the most valuable type-strain genomes for metagenomic binning, comparative biology and taxonomic classification.</title>
        <authorList>
            <person name="Goeker M."/>
        </authorList>
    </citation>
    <scope>NUCLEOTIDE SEQUENCE [LARGE SCALE GENOMIC DNA]</scope>
    <source>
        <strain evidence="4 5">DSM 24032</strain>
    </source>
</reference>
<dbReference type="EMBL" id="QNRT01000002">
    <property type="protein sequence ID" value="RBP51543.1"/>
    <property type="molecule type" value="Genomic_DNA"/>
</dbReference>
<dbReference type="GO" id="GO:0016491">
    <property type="term" value="F:oxidoreductase activity"/>
    <property type="evidence" value="ECO:0007669"/>
    <property type="project" value="UniProtKB-KW"/>
</dbReference>
<proteinExistence type="predicted"/>
<dbReference type="AlphaFoldDB" id="A0A395JL73"/>
<dbReference type="PANTHER" id="PTHR40459:SF1">
    <property type="entry name" value="CONSERVED HYPOTHETICAL ALANINE AND LEUCINE RICH PROTEIN"/>
    <property type="match status" value="1"/>
</dbReference>
<keyword evidence="5" id="KW-1185">Reference proteome</keyword>
<accession>A0A395JL73</accession>
<dbReference type="InterPro" id="IPR019665">
    <property type="entry name" value="OxRdtase/DH_put_Rossmann_dom"/>
</dbReference>
<dbReference type="SUPFAM" id="SSF51735">
    <property type="entry name" value="NAD(P)-binding Rossmann-fold domains"/>
    <property type="match status" value="1"/>
</dbReference>
<evidence type="ECO:0000313" key="4">
    <source>
        <dbReference type="EMBL" id="RBP51543.1"/>
    </source>
</evidence>
<gene>
    <name evidence="4" type="ORF">DFR28_102973</name>
</gene>
<dbReference type="InParanoid" id="A0A395JL73"/>
<dbReference type="SUPFAM" id="SSF48179">
    <property type="entry name" value="6-phosphogluconate dehydrogenase C-terminal domain-like"/>
    <property type="match status" value="1"/>
</dbReference>
<dbReference type="InterPro" id="IPR008927">
    <property type="entry name" value="6-PGluconate_DH-like_C_sf"/>
</dbReference>
<evidence type="ECO:0000313" key="5">
    <source>
        <dbReference type="Proteomes" id="UP000253083"/>
    </source>
</evidence>
<dbReference type="PANTHER" id="PTHR40459">
    <property type="entry name" value="CONSERVED HYPOTHETICAL ALANINE AND LEUCINE RICH PROTEIN"/>
    <property type="match status" value="1"/>
</dbReference>
<name>A0A395JL73_9GAMM</name>
<dbReference type="InterPro" id="IPR037108">
    <property type="entry name" value="TM1727-like_C_sf"/>
</dbReference>
<feature type="domain" description="Putative oxidoreductase/dehydrogenase Rossmann-like" evidence="2">
    <location>
        <begin position="40"/>
        <end position="105"/>
    </location>
</feature>
<protein>
    <submittedName>
        <fullName evidence="4">Putative short-subunit dehydrogenase-like oxidoreductase (DUF2520 family)</fullName>
    </submittedName>
</protein>
<organism evidence="4 5">
    <name type="scientific">Arenicella xantha</name>
    <dbReference type="NCBI Taxonomy" id="644221"/>
    <lineage>
        <taxon>Bacteria</taxon>
        <taxon>Pseudomonadati</taxon>
        <taxon>Pseudomonadota</taxon>
        <taxon>Gammaproteobacteria</taxon>
        <taxon>Arenicellales</taxon>
        <taxon>Arenicellaceae</taxon>
        <taxon>Arenicella</taxon>
    </lineage>
</organism>
<feature type="domain" description="DUF2520" evidence="3">
    <location>
        <begin position="129"/>
        <end position="250"/>
    </location>
</feature>
<dbReference type="Gene3D" id="1.10.1040.20">
    <property type="entry name" value="ProC-like, C-terminal domain"/>
    <property type="match status" value="1"/>
</dbReference>
<evidence type="ECO:0000259" key="3">
    <source>
        <dbReference type="Pfam" id="PF10728"/>
    </source>
</evidence>
<dbReference type="Proteomes" id="UP000253083">
    <property type="component" value="Unassembled WGS sequence"/>
</dbReference>
<comment type="caution">
    <text evidence="4">The sequence shown here is derived from an EMBL/GenBank/DDBJ whole genome shotgun (WGS) entry which is preliminary data.</text>
</comment>
<dbReference type="Gene3D" id="3.40.50.720">
    <property type="entry name" value="NAD(P)-binding Rossmann-like Domain"/>
    <property type="match status" value="1"/>
</dbReference>
<sequence>MNSNRTLKIVIIGRGKVGSSLVQLFDLAGIFHQLIGRDTLQQQQAVPLADIVLLTVPDRDIAPLCASLTQYFTAGTIVAHCSGALGSDCLDSAASLACHTASIHPLNTFPTLSTAKATFATLEHGSHAFAEGSLDALNVLVPIFERLGFDTSVLGSADKPLYHAACVFACNYLTVLIDVSLTTAVKSGLDRDLFMRAIQPLVQSTLDNIMQSGTSAALSGPIARGDSETITRHIECLHDHAALYKALGRHALQLAIHRGDLSSEQIQHLSETLDD</sequence>
<evidence type="ECO:0000256" key="1">
    <source>
        <dbReference type="ARBA" id="ARBA00023002"/>
    </source>
</evidence>
<keyword evidence="1" id="KW-0560">Oxidoreductase</keyword>
<dbReference type="InterPro" id="IPR018931">
    <property type="entry name" value="DUF2520"/>
</dbReference>
<dbReference type="Pfam" id="PF10727">
    <property type="entry name" value="Rossmann-like"/>
    <property type="match status" value="1"/>
</dbReference>
<evidence type="ECO:0000259" key="2">
    <source>
        <dbReference type="Pfam" id="PF10727"/>
    </source>
</evidence>
<dbReference type="InterPro" id="IPR036291">
    <property type="entry name" value="NAD(P)-bd_dom_sf"/>
</dbReference>
<dbReference type="Pfam" id="PF10728">
    <property type="entry name" value="DUF2520"/>
    <property type="match status" value="1"/>
</dbReference>
<dbReference type="OrthoDB" id="8650434at2"/>